<name>A0A382E6Q1_9ZZZZ</name>
<feature type="non-terminal residue" evidence="1">
    <location>
        <position position="91"/>
    </location>
</feature>
<organism evidence="1">
    <name type="scientific">marine metagenome</name>
    <dbReference type="NCBI Taxonomy" id="408172"/>
    <lineage>
        <taxon>unclassified sequences</taxon>
        <taxon>metagenomes</taxon>
        <taxon>ecological metagenomes</taxon>
    </lineage>
</organism>
<reference evidence="1" key="1">
    <citation type="submission" date="2018-05" db="EMBL/GenBank/DDBJ databases">
        <authorList>
            <person name="Lanie J.A."/>
            <person name="Ng W.-L."/>
            <person name="Kazmierczak K.M."/>
            <person name="Andrzejewski T.M."/>
            <person name="Davidsen T.M."/>
            <person name="Wayne K.J."/>
            <person name="Tettelin H."/>
            <person name="Glass J.I."/>
            <person name="Rusch D."/>
            <person name="Podicherti R."/>
            <person name="Tsui H.-C.T."/>
            <person name="Winkler M.E."/>
        </authorList>
    </citation>
    <scope>NUCLEOTIDE SEQUENCE</scope>
</reference>
<dbReference type="EMBL" id="UINC01043027">
    <property type="protein sequence ID" value="SVB46456.1"/>
    <property type="molecule type" value="Genomic_DNA"/>
</dbReference>
<accession>A0A382E6Q1</accession>
<dbReference type="AlphaFoldDB" id="A0A382E6Q1"/>
<sequence>MGLRLPFPPETSDGVSLFKPKNPIGIMNNLNQTFCQIIQQTQAKSSGSGGQYSGICPAHDDQSPSLSCTLNGERILLNCHAGCTFDDICQS</sequence>
<gene>
    <name evidence="1" type="ORF">METZ01_LOCUS199310</name>
</gene>
<evidence type="ECO:0000313" key="1">
    <source>
        <dbReference type="EMBL" id="SVB46456.1"/>
    </source>
</evidence>
<evidence type="ECO:0008006" key="2">
    <source>
        <dbReference type="Google" id="ProtNLM"/>
    </source>
</evidence>
<protein>
    <recommendedName>
        <fullName evidence="2">Zinc finger CHC2-type domain-containing protein</fullName>
    </recommendedName>
</protein>
<proteinExistence type="predicted"/>